<feature type="compositionally biased region" description="Acidic residues" evidence="1">
    <location>
        <begin position="79"/>
        <end position="105"/>
    </location>
</feature>
<gene>
    <name evidence="3" type="primary">GTT3</name>
    <name evidence="3" type="ORF">FIM1_281</name>
</gene>
<evidence type="ECO:0000313" key="3">
    <source>
        <dbReference type="EMBL" id="QGN13639.1"/>
    </source>
</evidence>
<evidence type="ECO:0000256" key="1">
    <source>
        <dbReference type="SAM" id="MobiDB-lite"/>
    </source>
</evidence>
<keyword evidence="3" id="KW-0808">Transferase</keyword>
<dbReference type="Proteomes" id="UP000422736">
    <property type="component" value="Chromosome 1"/>
</dbReference>
<feature type="region of interest" description="Disordered" evidence="1">
    <location>
        <begin position="69"/>
        <end position="108"/>
    </location>
</feature>
<dbReference type="PANTHER" id="PTHR41807">
    <property type="entry name" value="GLUTATHIONE TRANSFERASE 3"/>
    <property type="match status" value="1"/>
</dbReference>
<keyword evidence="2" id="KW-0812">Transmembrane</keyword>
<dbReference type="GO" id="GO:0016740">
    <property type="term" value="F:transferase activity"/>
    <property type="evidence" value="ECO:0007669"/>
    <property type="project" value="UniProtKB-KW"/>
</dbReference>
<keyword evidence="2" id="KW-1133">Transmembrane helix</keyword>
<name>A0ABX6EN70_KLUMA</name>
<feature type="transmembrane region" description="Helical" evidence="2">
    <location>
        <begin position="207"/>
        <end position="229"/>
    </location>
</feature>
<keyword evidence="2" id="KW-0472">Membrane</keyword>
<reference evidence="3 4" key="1">
    <citation type="submission" date="2016-03" db="EMBL/GenBank/DDBJ databases">
        <title>How can Kluyveromyces marxianus grow so fast - potential evolutionary course in Saccharomyces Complex revealed by comparative genomics.</title>
        <authorList>
            <person name="Mo W."/>
            <person name="Lu W."/>
            <person name="Yang X."/>
            <person name="Qi J."/>
            <person name="Lv H."/>
        </authorList>
    </citation>
    <scope>NUCLEOTIDE SEQUENCE [LARGE SCALE GENOMIC DNA]</scope>
    <source>
        <strain evidence="3 4">FIM1</strain>
    </source>
</reference>
<sequence>MSTVLERFKKAELIDLADKLGLSVSSSNTKPKLVLKILDHLESLPEPVDLMEFPELELYYEALAQISTTSSGTSSSGSSDDEEEDGEGDDDDEDDDDEEEEEEIEIDFKSDLPNKSPACLWFSNLKFVNKVTNSPYYFRFHEFIDDVQYTTQEWNERVQDYLSTLQTVKQLVLAVELFFFVKPLVQFDFTRFPSPEFVSFYPSQRDFLFSISFWFLFAHLLPSVISYYFNFVRHELFSIEFDPLVYHLSKALISLQFLYNSPAVKKEIELLLTDNYSITQLLTHGYNVGLFYWKFQLGHLPLIANAAAVVVALYVLA</sequence>
<accession>A0ABX6EN70</accession>
<organism evidence="3 4">
    <name type="scientific">Kluyveromyces marxianus</name>
    <name type="common">Yeast</name>
    <name type="synonym">Candida kefyr</name>
    <dbReference type="NCBI Taxonomy" id="4911"/>
    <lineage>
        <taxon>Eukaryota</taxon>
        <taxon>Fungi</taxon>
        <taxon>Dikarya</taxon>
        <taxon>Ascomycota</taxon>
        <taxon>Saccharomycotina</taxon>
        <taxon>Saccharomycetes</taxon>
        <taxon>Saccharomycetales</taxon>
        <taxon>Saccharomycetaceae</taxon>
        <taxon>Kluyveromyces</taxon>
    </lineage>
</organism>
<protein>
    <submittedName>
        <fullName evidence="3">Glutathione transferase 3</fullName>
    </submittedName>
</protein>
<dbReference type="InterPro" id="IPR038872">
    <property type="entry name" value="Put_GTT3"/>
</dbReference>
<dbReference type="PANTHER" id="PTHR41807:SF1">
    <property type="entry name" value="GLUTATHIONE TRANSFERASE 3"/>
    <property type="match status" value="1"/>
</dbReference>
<feature type="compositionally biased region" description="Low complexity" evidence="1">
    <location>
        <begin position="69"/>
        <end position="78"/>
    </location>
</feature>
<dbReference type="EMBL" id="CP015054">
    <property type="protein sequence ID" value="QGN13639.1"/>
    <property type="molecule type" value="Genomic_DNA"/>
</dbReference>
<feature type="transmembrane region" description="Helical" evidence="2">
    <location>
        <begin position="297"/>
        <end position="316"/>
    </location>
</feature>
<proteinExistence type="predicted"/>
<keyword evidence="4" id="KW-1185">Reference proteome</keyword>
<evidence type="ECO:0000256" key="2">
    <source>
        <dbReference type="SAM" id="Phobius"/>
    </source>
</evidence>
<evidence type="ECO:0000313" key="4">
    <source>
        <dbReference type="Proteomes" id="UP000422736"/>
    </source>
</evidence>